<feature type="transmembrane region" description="Helical" evidence="1">
    <location>
        <begin position="50"/>
        <end position="69"/>
    </location>
</feature>
<protein>
    <recommendedName>
        <fullName evidence="4">Integral membrane protein</fullName>
    </recommendedName>
</protein>
<comment type="caution">
    <text evidence="2">The sequence shown here is derived from an EMBL/GenBank/DDBJ whole genome shotgun (WGS) entry which is preliminary data.</text>
</comment>
<dbReference type="RefSeq" id="WP_183298295.1">
    <property type="nucleotide sequence ID" value="NZ_JACHVX010000012.1"/>
</dbReference>
<evidence type="ECO:0000313" key="2">
    <source>
        <dbReference type="EMBL" id="MBB2925587.1"/>
    </source>
</evidence>
<keyword evidence="1" id="KW-0812">Transmembrane</keyword>
<dbReference type="Proteomes" id="UP000518206">
    <property type="component" value="Unassembled WGS sequence"/>
</dbReference>
<accession>A0A7W4UK09</accession>
<gene>
    <name evidence="2" type="ORF">FHR80_004534</name>
</gene>
<evidence type="ECO:0000313" key="3">
    <source>
        <dbReference type="Proteomes" id="UP000518206"/>
    </source>
</evidence>
<dbReference type="EMBL" id="JACHVX010000012">
    <property type="protein sequence ID" value="MBB2925587.1"/>
    <property type="molecule type" value="Genomic_DNA"/>
</dbReference>
<keyword evidence="1" id="KW-0472">Membrane</keyword>
<dbReference type="AlphaFoldDB" id="A0A7W4UK09"/>
<proteinExistence type="predicted"/>
<dbReference type="NCBIfam" id="NF042935">
    <property type="entry name" value="SCO6880_fam"/>
    <property type="match status" value="1"/>
</dbReference>
<feature type="transmembrane region" description="Helical" evidence="1">
    <location>
        <begin position="24"/>
        <end position="44"/>
    </location>
</feature>
<organism evidence="2 3">
    <name type="scientific">Cellulomonas cellasea</name>
    <dbReference type="NCBI Taxonomy" id="43670"/>
    <lineage>
        <taxon>Bacteria</taxon>
        <taxon>Bacillati</taxon>
        <taxon>Actinomycetota</taxon>
        <taxon>Actinomycetes</taxon>
        <taxon>Micrococcales</taxon>
        <taxon>Cellulomonadaceae</taxon>
        <taxon>Cellulomonas</taxon>
    </lineage>
</organism>
<name>A0A7W4UK09_9CELL</name>
<keyword evidence="1" id="KW-1133">Transmembrane helix</keyword>
<reference evidence="2 3" key="2">
    <citation type="submission" date="2020-08" db="EMBL/GenBank/DDBJ databases">
        <authorList>
            <person name="Partida-Martinez L."/>
            <person name="Huntemann M."/>
            <person name="Clum A."/>
            <person name="Wang J."/>
            <person name="Palaniappan K."/>
            <person name="Ritter S."/>
            <person name="Chen I.-M."/>
            <person name="Stamatis D."/>
            <person name="Reddy T."/>
            <person name="O'Malley R."/>
            <person name="Daum C."/>
            <person name="Shapiro N."/>
            <person name="Ivanova N."/>
            <person name="Kyrpides N."/>
            <person name="Woyke T."/>
        </authorList>
    </citation>
    <scope>NUCLEOTIDE SEQUENCE [LARGE SCALE GENOMIC DNA]</scope>
    <source>
        <strain evidence="2 3">RAS26</strain>
    </source>
</reference>
<reference evidence="2 3" key="1">
    <citation type="submission" date="2020-08" db="EMBL/GenBank/DDBJ databases">
        <title>The Agave Microbiome: Exploring the role of microbial communities in plant adaptations to desert environments.</title>
        <authorList>
            <person name="Partida-Martinez L.P."/>
        </authorList>
    </citation>
    <scope>NUCLEOTIDE SEQUENCE [LARGE SCALE GENOMIC DNA]</scope>
    <source>
        <strain evidence="2 3">RAS26</strain>
    </source>
</reference>
<evidence type="ECO:0008006" key="4">
    <source>
        <dbReference type="Google" id="ProtNLM"/>
    </source>
</evidence>
<dbReference type="InterPro" id="IPR049978">
    <property type="entry name" value="SCO6880-like"/>
</dbReference>
<sequence length="502" mass="52949">MAAVDEVRAPRTYGNWRRPTSPGLLGLGSVGTAILLGGLIFVVITVMIAGLLQGLVAGAVLGLVLLFLLSKDRHGRSLLARAATRVGWAVNRNRGSHLYRSGPLGRALWGTFQLPGLAAPSRLSEHTDSYGRAFALLHVPATGHYSLVIGTEPDGAALVDREQIDAWVADWGHWLATLADEPSLEAASVTIETAPDSGSRLRREVEMNIDPNAPAFARHMLAEVVERYPVGSSTVKAYVALTFTAAPRTGGKKRTPGEMGRELASRVPGLTGSLQATGAGAAHPLSAQELCEVIRVAYDPAAAALIDEAHAAGQIPELTWPEVGPSAHETTWEAYRHDSAVSMTWSMTSAPHGTVQSGVLARLLAPHRDIARKRVTLLYRPIDPARAAAIVEADLRAAEFRQTSTAKPSARDIIAVRAAAATASEEAAGAGLVNFGLLVTASVLDPANAADARAAIANLAATARLRLRPVYGAQDSAFTAALPLGLVLPRHLKVPAELRDKL</sequence>
<evidence type="ECO:0000256" key="1">
    <source>
        <dbReference type="SAM" id="Phobius"/>
    </source>
</evidence>